<dbReference type="EMBL" id="CP121196">
    <property type="protein sequence ID" value="XBH19616.1"/>
    <property type="molecule type" value="Genomic_DNA"/>
</dbReference>
<dbReference type="PANTHER" id="PTHR30383">
    <property type="entry name" value="THIOESTERASE 1/PROTEASE 1/LYSOPHOSPHOLIPASE L1"/>
    <property type="match status" value="1"/>
</dbReference>
<keyword evidence="3" id="KW-0378">Hydrolase</keyword>
<accession>A0AAU7DQC5</accession>
<dbReference type="AlphaFoldDB" id="A0AAU7DQC5"/>
<feature type="chain" id="PRO_5043335820" evidence="1">
    <location>
        <begin position="25"/>
        <end position="266"/>
    </location>
</feature>
<sequence>MSRISLRIAIAVLFGILEICSIEAAAQEPGNVPETQAPAPVAAKHPDNDYWRKHDQQLLTDFPWLERFKEADLKLGPPAAGQARVVFMGDSITEGWHFDTPGGVFAAKPYINRGISGQTTPQMVLRFHQDVIALQPKVVVILAGTNDIAGNTGPMTLEETEANLAAMAEMADANHIRVVLCSVLPAYDYPWQPGLTPAPKIKLINAWMRGYAAARGYVYVDYHSAMKDARDGLPVKLSQDGVHPTQAGYDVMTPLVEEGIAKALAK</sequence>
<reference evidence="3" key="1">
    <citation type="submission" date="2023-03" db="EMBL/GenBank/DDBJ databases">
        <title>Edaphobacter sp.</title>
        <authorList>
            <person name="Huber K.J."/>
            <person name="Papendorf J."/>
            <person name="Pilke C."/>
            <person name="Bunk B."/>
            <person name="Sproeer C."/>
            <person name="Pester M."/>
        </authorList>
    </citation>
    <scope>NUCLEOTIDE SEQUENCE</scope>
    <source>
        <strain evidence="3">DSM 110680</strain>
    </source>
</reference>
<keyword evidence="1" id="KW-0732">Signal</keyword>
<dbReference type="PANTHER" id="PTHR30383:SF5">
    <property type="entry name" value="SGNH HYDROLASE-TYPE ESTERASE DOMAIN-CONTAINING PROTEIN"/>
    <property type="match status" value="1"/>
</dbReference>
<gene>
    <name evidence="3" type="ORF">P8935_09920</name>
</gene>
<dbReference type="InterPro" id="IPR051532">
    <property type="entry name" value="Ester_Hydrolysis_Enzymes"/>
</dbReference>
<name>A0AAU7DQC5_9BACT</name>
<organism evidence="3">
    <name type="scientific">Telmatobacter sp. DSM 110680</name>
    <dbReference type="NCBI Taxonomy" id="3036704"/>
    <lineage>
        <taxon>Bacteria</taxon>
        <taxon>Pseudomonadati</taxon>
        <taxon>Acidobacteriota</taxon>
        <taxon>Terriglobia</taxon>
        <taxon>Terriglobales</taxon>
        <taxon>Acidobacteriaceae</taxon>
        <taxon>Telmatobacter</taxon>
    </lineage>
</organism>
<evidence type="ECO:0000256" key="1">
    <source>
        <dbReference type="SAM" id="SignalP"/>
    </source>
</evidence>
<feature type="domain" description="SGNH hydrolase-type esterase" evidence="2">
    <location>
        <begin position="87"/>
        <end position="250"/>
    </location>
</feature>
<dbReference type="Pfam" id="PF13472">
    <property type="entry name" value="Lipase_GDSL_2"/>
    <property type="match status" value="1"/>
</dbReference>
<dbReference type="GO" id="GO:0004622">
    <property type="term" value="F:phosphatidylcholine lysophospholipase activity"/>
    <property type="evidence" value="ECO:0007669"/>
    <property type="project" value="TreeGrafter"/>
</dbReference>
<dbReference type="SUPFAM" id="SSF52266">
    <property type="entry name" value="SGNH hydrolase"/>
    <property type="match status" value="1"/>
</dbReference>
<dbReference type="Gene3D" id="3.40.50.1110">
    <property type="entry name" value="SGNH hydrolase"/>
    <property type="match status" value="1"/>
</dbReference>
<evidence type="ECO:0000259" key="2">
    <source>
        <dbReference type="Pfam" id="PF13472"/>
    </source>
</evidence>
<feature type="signal peptide" evidence="1">
    <location>
        <begin position="1"/>
        <end position="24"/>
    </location>
</feature>
<protein>
    <submittedName>
        <fullName evidence="3">SGNH/GDSL hydrolase family protein</fullName>
    </submittedName>
</protein>
<dbReference type="RefSeq" id="WP_348264835.1">
    <property type="nucleotide sequence ID" value="NZ_CP121196.1"/>
</dbReference>
<dbReference type="InterPro" id="IPR036514">
    <property type="entry name" value="SGNH_hydro_sf"/>
</dbReference>
<proteinExistence type="predicted"/>
<dbReference type="InterPro" id="IPR013830">
    <property type="entry name" value="SGNH_hydro"/>
</dbReference>
<dbReference type="CDD" id="cd04501">
    <property type="entry name" value="SGNH_hydrolase_like_4"/>
    <property type="match status" value="1"/>
</dbReference>
<evidence type="ECO:0000313" key="3">
    <source>
        <dbReference type="EMBL" id="XBH19616.1"/>
    </source>
</evidence>